<dbReference type="NCBIfam" id="TIGR03815">
    <property type="entry name" value="CpaE_hom_Actino"/>
    <property type="match status" value="1"/>
</dbReference>
<dbReference type="SUPFAM" id="SSF52540">
    <property type="entry name" value="P-loop containing nucleoside triphosphate hydrolases"/>
    <property type="match status" value="1"/>
</dbReference>
<dbReference type="PANTHER" id="PTHR43384:SF11">
    <property type="entry name" value="SEPTUM SITE DETERMINING PROTEIN"/>
    <property type="match status" value="1"/>
</dbReference>
<dbReference type="AlphaFoldDB" id="A0A7M3SV84"/>
<dbReference type="GO" id="GO:0005524">
    <property type="term" value="F:ATP binding"/>
    <property type="evidence" value="ECO:0007669"/>
    <property type="project" value="TreeGrafter"/>
</dbReference>
<keyword evidence="3" id="KW-1185">Reference proteome</keyword>
<dbReference type="RefSeq" id="WP_161926007.1">
    <property type="nucleotide sequence ID" value="NZ_BJOU01000001.1"/>
</dbReference>
<protein>
    <recommendedName>
        <fullName evidence="1">Rv3660c-like CheY-like N-terminal domain-containing protein</fullName>
    </recommendedName>
</protein>
<organism evidence="2 3">
    <name type="scientific">Gordonia crocea</name>
    <dbReference type="NCBI Taxonomy" id="589162"/>
    <lineage>
        <taxon>Bacteria</taxon>
        <taxon>Bacillati</taxon>
        <taxon>Actinomycetota</taxon>
        <taxon>Actinomycetes</taxon>
        <taxon>Mycobacteriales</taxon>
        <taxon>Gordoniaceae</taxon>
        <taxon>Gordonia</taxon>
    </lineage>
</organism>
<accession>A0A7M3SV84</accession>
<reference evidence="3" key="1">
    <citation type="submission" date="2019-06" db="EMBL/GenBank/DDBJ databases">
        <title>Gordonia isolated from sludge of a wastewater treatment plant.</title>
        <authorList>
            <person name="Tamura T."/>
            <person name="Aoyama K."/>
            <person name="Kang Y."/>
            <person name="Saito S."/>
            <person name="Akiyama N."/>
            <person name="Yazawa K."/>
            <person name="Gonoi T."/>
            <person name="Mikami Y."/>
        </authorList>
    </citation>
    <scope>NUCLEOTIDE SEQUENCE [LARGE SCALE GENOMIC DNA]</scope>
    <source>
        <strain evidence="3">NBRC 107697</strain>
    </source>
</reference>
<dbReference type="EMBL" id="BJOU01000001">
    <property type="protein sequence ID" value="GED96558.1"/>
    <property type="molecule type" value="Genomic_DNA"/>
</dbReference>
<name>A0A7M3SV84_9ACTN</name>
<dbReference type="InterPro" id="IPR050625">
    <property type="entry name" value="ParA/MinD_ATPase"/>
</dbReference>
<dbReference type="GO" id="GO:0005829">
    <property type="term" value="C:cytosol"/>
    <property type="evidence" value="ECO:0007669"/>
    <property type="project" value="TreeGrafter"/>
</dbReference>
<comment type="caution">
    <text evidence="2">The sequence shown here is derived from an EMBL/GenBank/DDBJ whole genome shotgun (WGS) entry which is preliminary data.</text>
</comment>
<dbReference type="InterPro" id="IPR059050">
    <property type="entry name" value="Rv3660c_N"/>
</dbReference>
<evidence type="ECO:0000259" key="1">
    <source>
        <dbReference type="Pfam" id="PF26563"/>
    </source>
</evidence>
<evidence type="ECO:0000313" key="3">
    <source>
        <dbReference type="Proteomes" id="UP000444980"/>
    </source>
</evidence>
<dbReference type="Gene3D" id="3.40.50.300">
    <property type="entry name" value="P-loop containing nucleotide triphosphate hydrolases"/>
    <property type="match status" value="1"/>
</dbReference>
<sequence length="350" mass="35502">MSELLMHVGTDLADDVCRCAVAAGYTVTAGDHGTGDWLRADVVVVDDHAVTPLVQSGVSRRRGVLLVCGAQASAQAWQEAMTLGADDGFVLPDEEERLVAALSELRVPARSDGRVVAIVGGHGGAGATTLAAATALAAAQSADGRRVLLIGPDELGAGIDLVLGVEAAGGPRACDLVANAGRLSHTALHDALPQAGRGLSVLAAGRGSPGGVRIESVAAAADAGRAGGDVVVLDAPRTQARLRHELVARADLVVVVTRAFLPSLWAARATCADIAEHVRGELGVVVRGPVPSGIALPELAWAVGAELLASYRADPSLPSRLDTQPLRPSSRSPLGAVAARICARLAEVAP</sequence>
<dbReference type="GO" id="GO:0051782">
    <property type="term" value="P:negative regulation of cell division"/>
    <property type="evidence" value="ECO:0007669"/>
    <property type="project" value="TreeGrafter"/>
</dbReference>
<dbReference type="OrthoDB" id="3252838at2"/>
<evidence type="ECO:0000313" key="2">
    <source>
        <dbReference type="EMBL" id="GED96558.1"/>
    </source>
</evidence>
<dbReference type="PANTHER" id="PTHR43384">
    <property type="entry name" value="SEPTUM SITE-DETERMINING PROTEIN MIND HOMOLOG, CHLOROPLASTIC-RELATED"/>
    <property type="match status" value="1"/>
</dbReference>
<dbReference type="Pfam" id="PF26563">
    <property type="entry name" value="Rv3660c_N"/>
    <property type="match status" value="1"/>
</dbReference>
<dbReference type="InterPro" id="IPR027417">
    <property type="entry name" value="P-loop_NTPase"/>
</dbReference>
<dbReference type="Proteomes" id="UP000444980">
    <property type="component" value="Unassembled WGS sequence"/>
</dbReference>
<gene>
    <name evidence="2" type="ORF">nbrc107697_05970</name>
</gene>
<proteinExistence type="predicted"/>
<dbReference type="GO" id="GO:0009898">
    <property type="term" value="C:cytoplasmic side of plasma membrane"/>
    <property type="evidence" value="ECO:0007669"/>
    <property type="project" value="TreeGrafter"/>
</dbReference>
<dbReference type="GO" id="GO:0016887">
    <property type="term" value="F:ATP hydrolysis activity"/>
    <property type="evidence" value="ECO:0007669"/>
    <property type="project" value="TreeGrafter"/>
</dbReference>
<feature type="domain" description="Rv3660c-like CheY-like N-terminal" evidence="1">
    <location>
        <begin position="10"/>
        <end position="108"/>
    </location>
</feature>
<dbReference type="InterPro" id="IPR022521">
    <property type="entry name" value="Rv3660c"/>
</dbReference>